<gene>
    <name evidence="1" type="ORF">PG991_010476</name>
</gene>
<evidence type="ECO:0000313" key="1">
    <source>
        <dbReference type="EMBL" id="KAK8013101.1"/>
    </source>
</evidence>
<sequence>MAAVIDYLFPKGPDFTWHRPGAFDRAYGRTWGQGIDAHLPERAEINAALQYIVEHPEVERAWDDYVVDFLLAPRSPGNKTAAFPPFHEVEGFLNFLIEHEALQDFMHLGGGDKNDALEDKGQWDHKAHVAAFVFRLLRQRMRDEKLQGLPAWRTGHFWCAAHVLWELLHWRHTEWQRAYIAEHEGTKKKKKPALAMYAAVAPGVGLQSYAPKSLWGRIGQALFRTV</sequence>
<dbReference type="Proteomes" id="UP001396898">
    <property type="component" value="Unassembled WGS sequence"/>
</dbReference>
<dbReference type="EMBL" id="JAQQWI010000015">
    <property type="protein sequence ID" value="KAK8013101.1"/>
    <property type="molecule type" value="Genomic_DNA"/>
</dbReference>
<proteinExistence type="predicted"/>
<evidence type="ECO:0000313" key="2">
    <source>
        <dbReference type="Proteomes" id="UP001396898"/>
    </source>
</evidence>
<accession>A0ABR1RJP5</accession>
<protein>
    <submittedName>
        <fullName evidence="1">Uncharacterized protein</fullName>
    </submittedName>
</protein>
<reference evidence="1 2" key="1">
    <citation type="submission" date="2023-01" db="EMBL/GenBank/DDBJ databases">
        <title>Analysis of 21 Apiospora genomes using comparative genomics revels a genus with tremendous synthesis potential of carbohydrate active enzymes and secondary metabolites.</title>
        <authorList>
            <person name="Sorensen T."/>
        </authorList>
    </citation>
    <scope>NUCLEOTIDE SEQUENCE [LARGE SCALE GENOMIC DNA]</scope>
    <source>
        <strain evidence="1 2">CBS 20057</strain>
    </source>
</reference>
<keyword evidence="2" id="KW-1185">Reference proteome</keyword>
<organism evidence="1 2">
    <name type="scientific">Apiospora marii</name>
    <dbReference type="NCBI Taxonomy" id="335849"/>
    <lineage>
        <taxon>Eukaryota</taxon>
        <taxon>Fungi</taxon>
        <taxon>Dikarya</taxon>
        <taxon>Ascomycota</taxon>
        <taxon>Pezizomycotina</taxon>
        <taxon>Sordariomycetes</taxon>
        <taxon>Xylariomycetidae</taxon>
        <taxon>Amphisphaeriales</taxon>
        <taxon>Apiosporaceae</taxon>
        <taxon>Apiospora</taxon>
    </lineage>
</organism>
<comment type="caution">
    <text evidence="1">The sequence shown here is derived from an EMBL/GenBank/DDBJ whole genome shotgun (WGS) entry which is preliminary data.</text>
</comment>
<name>A0ABR1RJP5_9PEZI</name>